<sequence>MRPEYEVISENADYAIKETENLICITEDKPQRNVVEGFAQNIKQLESLFQMNKRKRKREDGSKLPFSIGFSEDALVKESVEYQTLRNGVKKVMGVVVGLLKDRACAEDDSLSNKKARIEEYRSKK</sequence>
<name>A0A2I1EEW3_9GLOM</name>
<accession>A0A2I1EEW3</accession>
<gene>
    <name evidence="1" type="ORF">RhiirA1_462411</name>
</gene>
<proteinExistence type="predicted"/>
<dbReference type="EMBL" id="LLXH01000635">
    <property type="protein sequence ID" value="PKC64440.1"/>
    <property type="molecule type" value="Genomic_DNA"/>
</dbReference>
<reference evidence="1 2" key="2">
    <citation type="submission" date="2017-10" db="EMBL/GenBank/DDBJ databases">
        <title>Genome analyses suggest a sexual origin of heterokaryosis in a supposedly ancient asexual fungus.</title>
        <authorList>
            <person name="Corradi N."/>
            <person name="Sedzielewska K."/>
            <person name="Noel J."/>
            <person name="Charron P."/>
            <person name="Farinelli L."/>
            <person name="Marton T."/>
            <person name="Kruger M."/>
            <person name="Pelin A."/>
            <person name="Brachmann A."/>
            <person name="Corradi N."/>
        </authorList>
    </citation>
    <scope>NUCLEOTIDE SEQUENCE [LARGE SCALE GENOMIC DNA]</scope>
    <source>
        <strain evidence="1 2">A1</strain>
    </source>
</reference>
<dbReference type="VEuPathDB" id="FungiDB:RhiirA1_462411"/>
<dbReference type="Proteomes" id="UP000232688">
    <property type="component" value="Unassembled WGS sequence"/>
</dbReference>
<protein>
    <submittedName>
        <fullName evidence="1">Uncharacterized protein</fullName>
    </submittedName>
</protein>
<evidence type="ECO:0000313" key="2">
    <source>
        <dbReference type="Proteomes" id="UP000232688"/>
    </source>
</evidence>
<reference evidence="1 2" key="1">
    <citation type="submission" date="2017-10" db="EMBL/GenBank/DDBJ databases">
        <title>Extensive intraspecific genome diversity in a model arbuscular mycorrhizal fungus.</title>
        <authorList>
            <person name="Chen E.C.H."/>
            <person name="Morin E."/>
            <person name="Baudet D."/>
            <person name="Noel J."/>
            <person name="Ndikumana S."/>
            <person name="Charron P."/>
            <person name="St-Onge C."/>
            <person name="Giorgi J."/>
            <person name="Grigoriev I.V."/>
            <person name="Roux C."/>
            <person name="Martin F.M."/>
            <person name="Corradi N."/>
        </authorList>
    </citation>
    <scope>NUCLEOTIDE SEQUENCE [LARGE SCALE GENOMIC DNA]</scope>
    <source>
        <strain evidence="1 2">A1</strain>
    </source>
</reference>
<comment type="caution">
    <text evidence="1">The sequence shown here is derived from an EMBL/GenBank/DDBJ whole genome shotgun (WGS) entry which is preliminary data.</text>
</comment>
<dbReference type="AlphaFoldDB" id="A0A2I1EEW3"/>
<dbReference type="OrthoDB" id="2341968at2759"/>
<evidence type="ECO:0000313" key="1">
    <source>
        <dbReference type="EMBL" id="PKC64440.1"/>
    </source>
</evidence>
<organism evidence="1 2">
    <name type="scientific">Rhizophagus irregularis</name>
    <dbReference type="NCBI Taxonomy" id="588596"/>
    <lineage>
        <taxon>Eukaryota</taxon>
        <taxon>Fungi</taxon>
        <taxon>Fungi incertae sedis</taxon>
        <taxon>Mucoromycota</taxon>
        <taxon>Glomeromycotina</taxon>
        <taxon>Glomeromycetes</taxon>
        <taxon>Glomerales</taxon>
        <taxon>Glomeraceae</taxon>
        <taxon>Rhizophagus</taxon>
    </lineage>
</organism>